<organism evidence="1 2">
    <name type="scientific">Thalictrum thalictroides</name>
    <name type="common">Rue-anemone</name>
    <name type="synonym">Anemone thalictroides</name>
    <dbReference type="NCBI Taxonomy" id="46969"/>
    <lineage>
        <taxon>Eukaryota</taxon>
        <taxon>Viridiplantae</taxon>
        <taxon>Streptophyta</taxon>
        <taxon>Embryophyta</taxon>
        <taxon>Tracheophyta</taxon>
        <taxon>Spermatophyta</taxon>
        <taxon>Magnoliopsida</taxon>
        <taxon>Ranunculales</taxon>
        <taxon>Ranunculaceae</taxon>
        <taxon>Thalictroideae</taxon>
        <taxon>Thalictrum</taxon>
    </lineage>
</organism>
<dbReference type="Proteomes" id="UP000554482">
    <property type="component" value="Unassembled WGS sequence"/>
</dbReference>
<name>A0A7J6V6Y0_THATH</name>
<proteinExistence type="predicted"/>
<protein>
    <submittedName>
        <fullName evidence="1">Uncharacterized protein</fullName>
    </submittedName>
</protein>
<dbReference type="AlphaFoldDB" id="A0A7J6V6Y0"/>
<evidence type="ECO:0000313" key="2">
    <source>
        <dbReference type="Proteomes" id="UP000554482"/>
    </source>
</evidence>
<reference evidence="1 2" key="1">
    <citation type="submission" date="2020-06" db="EMBL/GenBank/DDBJ databases">
        <title>Transcriptomic and genomic resources for Thalictrum thalictroides and T. hernandezii: Facilitating candidate gene discovery in an emerging model plant lineage.</title>
        <authorList>
            <person name="Arias T."/>
            <person name="Riano-Pachon D.M."/>
            <person name="Di Stilio V.S."/>
        </authorList>
    </citation>
    <scope>NUCLEOTIDE SEQUENCE [LARGE SCALE GENOMIC DNA]</scope>
    <source>
        <strain evidence="2">cv. WT478/WT964</strain>
        <tissue evidence="1">Leaves</tissue>
    </source>
</reference>
<accession>A0A7J6V6Y0</accession>
<keyword evidence="2" id="KW-1185">Reference proteome</keyword>
<gene>
    <name evidence="1" type="ORF">FRX31_030468</name>
</gene>
<comment type="caution">
    <text evidence="1">The sequence shown here is derived from an EMBL/GenBank/DDBJ whole genome shotgun (WGS) entry which is preliminary data.</text>
</comment>
<evidence type="ECO:0000313" key="1">
    <source>
        <dbReference type="EMBL" id="KAF5179945.1"/>
    </source>
</evidence>
<sequence>MIDTREKKVGKFIRGLSNVEEQLASVLRSFRKILKYQHSMDPQRRPSGSALAPKSSTLVKFTMDNWKGHVDRRNVQRYKCCD</sequence>
<dbReference type="EMBL" id="JABWDY010038102">
    <property type="protein sequence ID" value="KAF5179945.1"/>
    <property type="molecule type" value="Genomic_DNA"/>
</dbReference>